<feature type="non-terminal residue" evidence="1">
    <location>
        <position position="1"/>
    </location>
</feature>
<sequence>PPSLTKKTTANELRNIGLPRFCGCKHKTLFAFRNAFCKVFFNFFVRPMQRAGNAGVAGRFFCAQTYLKAEKAP</sequence>
<comment type="caution">
    <text evidence="1">The sequence shown here is derived from an EMBL/GenBank/DDBJ whole genome shotgun (WGS) entry which is preliminary data.</text>
</comment>
<dbReference type="RefSeq" id="WP_380289361.1">
    <property type="nucleotide sequence ID" value="NZ_JBHULY010000005.1"/>
</dbReference>
<protein>
    <submittedName>
        <fullName evidence="1">Uncharacterized protein</fullName>
    </submittedName>
</protein>
<reference evidence="2" key="1">
    <citation type="journal article" date="2019" name="Int. J. Syst. Evol. Microbiol.">
        <title>The Global Catalogue of Microorganisms (GCM) 10K type strain sequencing project: providing services to taxonomists for standard genome sequencing and annotation.</title>
        <authorList>
            <consortium name="The Broad Institute Genomics Platform"/>
            <consortium name="The Broad Institute Genome Sequencing Center for Infectious Disease"/>
            <person name="Wu L."/>
            <person name="Ma J."/>
        </authorList>
    </citation>
    <scope>NUCLEOTIDE SEQUENCE [LARGE SCALE GENOMIC DNA]</scope>
    <source>
        <strain evidence="2">KCTC 42398</strain>
    </source>
</reference>
<gene>
    <name evidence="1" type="ORF">ACFSR8_04300</name>
</gene>
<organism evidence="1 2">
    <name type="scientific">Hyunsoonleella rubra</name>
    <dbReference type="NCBI Taxonomy" id="1737062"/>
    <lineage>
        <taxon>Bacteria</taxon>
        <taxon>Pseudomonadati</taxon>
        <taxon>Bacteroidota</taxon>
        <taxon>Flavobacteriia</taxon>
        <taxon>Flavobacteriales</taxon>
        <taxon>Flavobacteriaceae</taxon>
    </lineage>
</organism>
<dbReference type="Proteomes" id="UP001597476">
    <property type="component" value="Unassembled WGS sequence"/>
</dbReference>
<proteinExistence type="predicted"/>
<dbReference type="EMBL" id="JBHULY010000005">
    <property type="protein sequence ID" value="MFD2725424.1"/>
    <property type="molecule type" value="Genomic_DNA"/>
</dbReference>
<accession>A0ABW5T9C3</accession>
<keyword evidence="2" id="KW-1185">Reference proteome</keyword>
<evidence type="ECO:0000313" key="2">
    <source>
        <dbReference type="Proteomes" id="UP001597476"/>
    </source>
</evidence>
<evidence type="ECO:0000313" key="1">
    <source>
        <dbReference type="EMBL" id="MFD2725424.1"/>
    </source>
</evidence>
<name>A0ABW5T9C3_9FLAO</name>